<dbReference type="AlphaFoldDB" id="A0A8B8NTK6"/>
<keyword evidence="5 9" id="KW-0812">Transmembrane</keyword>
<evidence type="ECO:0000256" key="4">
    <source>
        <dbReference type="ARBA" id="ARBA00022475"/>
    </source>
</evidence>
<dbReference type="PANTHER" id="PTHR33573">
    <property type="entry name" value="CASP-LIKE PROTEIN 4A4"/>
    <property type="match status" value="1"/>
</dbReference>
<dbReference type="InterPro" id="IPR006459">
    <property type="entry name" value="CASP/CASPL"/>
</dbReference>
<keyword evidence="11" id="KW-1185">Reference proteome</keyword>
<dbReference type="PANTHER" id="PTHR33573:SF48">
    <property type="entry name" value="CASP-LIKE PROTEIN 3A1"/>
    <property type="match status" value="1"/>
</dbReference>
<feature type="transmembrane region" description="Helical" evidence="9">
    <location>
        <begin position="191"/>
        <end position="215"/>
    </location>
</feature>
<feature type="transmembrane region" description="Helical" evidence="9">
    <location>
        <begin position="54"/>
        <end position="74"/>
    </location>
</feature>
<feature type="transmembrane region" description="Helical" evidence="9">
    <location>
        <begin position="137"/>
        <end position="159"/>
    </location>
</feature>
<dbReference type="RefSeq" id="XP_030525208.2">
    <property type="nucleotide sequence ID" value="XM_030669348.2"/>
</dbReference>
<proteinExistence type="inferred from homology"/>
<evidence type="ECO:0000256" key="7">
    <source>
        <dbReference type="ARBA" id="ARBA00023136"/>
    </source>
</evidence>
<keyword evidence="7 9" id="KW-0472">Membrane</keyword>
<dbReference type="InterPro" id="IPR006702">
    <property type="entry name" value="CASP_dom"/>
</dbReference>
<evidence type="ECO:0000256" key="3">
    <source>
        <dbReference type="ARBA" id="ARBA00011489"/>
    </source>
</evidence>
<keyword evidence="4 9" id="KW-1003">Cell membrane</keyword>
<dbReference type="KEGG" id="rarg:115737301"/>
<dbReference type="NCBIfam" id="TIGR01569">
    <property type="entry name" value="A_tha_TIGR01569"/>
    <property type="match status" value="1"/>
</dbReference>
<keyword evidence="6 9" id="KW-1133">Transmembrane helix</keyword>
<organism evidence="11 12">
    <name type="scientific">Rhodamnia argentea</name>
    <dbReference type="NCBI Taxonomy" id="178133"/>
    <lineage>
        <taxon>Eukaryota</taxon>
        <taxon>Viridiplantae</taxon>
        <taxon>Streptophyta</taxon>
        <taxon>Embryophyta</taxon>
        <taxon>Tracheophyta</taxon>
        <taxon>Spermatophyta</taxon>
        <taxon>Magnoliopsida</taxon>
        <taxon>eudicotyledons</taxon>
        <taxon>Gunneridae</taxon>
        <taxon>Pentapetalae</taxon>
        <taxon>rosids</taxon>
        <taxon>malvids</taxon>
        <taxon>Myrtales</taxon>
        <taxon>Myrtaceae</taxon>
        <taxon>Myrtoideae</taxon>
        <taxon>Myrteae</taxon>
        <taxon>Australasian group</taxon>
        <taxon>Rhodamnia</taxon>
    </lineage>
</organism>
<dbReference type="Proteomes" id="UP000827889">
    <property type="component" value="Chromosome 2"/>
</dbReference>
<evidence type="ECO:0000256" key="1">
    <source>
        <dbReference type="ARBA" id="ARBA00004651"/>
    </source>
</evidence>
<evidence type="ECO:0000256" key="5">
    <source>
        <dbReference type="ARBA" id="ARBA00022692"/>
    </source>
</evidence>
<sequence length="217" mass="23511">MFNGQKLPQPEVDLQLAEANAAADRQGATMNGFLQAAGAPRLKGARWKADVMQVMLRVMCMAASLTALSFMVTAKQHSFLVIYDFQFPVHAKWSFSYSFEYLVGVLGAVAIHSCLQLLVGISRLLRKSPAITPSRNYAWLLFAGDQALAYALMSAGSAASGVANLNRTGIRHTALPNFCRPLRSFCDHVTVSIAFTFLSCILLATSVVLDVVGLAKH</sequence>
<evidence type="ECO:0000313" key="12">
    <source>
        <dbReference type="RefSeq" id="XP_030525208.2"/>
    </source>
</evidence>
<dbReference type="GeneID" id="115737301"/>
<reference evidence="12" key="2">
    <citation type="submission" date="2025-08" db="UniProtKB">
        <authorList>
            <consortium name="RefSeq"/>
        </authorList>
    </citation>
    <scope>IDENTIFICATION</scope>
    <source>
        <tissue evidence="12">Leaf</tissue>
    </source>
</reference>
<dbReference type="Pfam" id="PF04535">
    <property type="entry name" value="CASP_dom"/>
    <property type="match status" value="1"/>
</dbReference>
<evidence type="ECO:0000259" key="10">
    <source>
        <dbReference type="Pfam" id="PF04535"/>
    </source>
</evidence>
<protein>
    <recommendedName>
        <fullName evidence="9">CASP-like protein</fullName>
    </recommendedName>
</protein>
<feature type="domain" description="Casparian strip membrane protein" evidence="10">
    <location>
        <begin position="50"/>
        <end position="202"/>
    </location>
</feature>
<name>A0A8B8NTK6_9MYRT</name>
<evidence type="ECO:0000313" key="11">
    <source>
        <dbReference type="Proteomes" id="UP000827889"/>
    </source>
</evidence>
<evidence type="ECO:0000256" key="9">
    <source>
        <dbReference type="RuleBase" id="RU361233"/>
    </source>
</evidence>
<gene>
    <name evidence="12" type="primary">LOC115737301</name>
</gene>
<comment type="subcellular location">
    <subcellularLocation>
        <location evidence="1 9">Cell membrane</location>
        <topology evidence="1 9">Multi-pass membrane protein</topology>
    </subcellularLocation>
</comment>
<feature type="transmembrane region" description="Helical" evidence="9">
    <location>
        <begin position="101"/>
        <end position="125"/>
    </location>
</feature>
<evidence type="ECO:0000256" key="2">
    <source>
        <dbReference type="ARBA" id="ARBA00007651"/>
    </source>
</evidence>
<dbReference type="GO" id="GO:0005886">
    <property type="term" value="C:plasma membrane"/>
    <property type="evidence" value="ECO:0007669"/>
    <property type="project" value="UniProtKB-SubCell"/>
</dbReference>
<reference evidence="11" key="1">
    <citation type="submission" date="2025-05" db="UniProtKB">
        <authorList>
            <consortium name="RefSeq"/>
        </authorList>
    </citation>
    <scope>NUCLEOTIDE SEQUENCE [LARGE SCALE GENOMIC DNA]</scope>
</reference>
<evidence type="ECO:0000256" key="6">
    <source>
        <dbReference type="ARBA" id="ARBA00022989"/>
    </source>
</evidence>
<accession>A0A8B8NTK6</accession>
<comment type="similarity">
    <text evidence="2 9">Belongs to the Casparian strip membrane proteins (CASP) family.</text>
</comment>
<keyword evidence="8" id="KW-0325">Glycoprotein</keyword>
<evidence type="ECO:0000256" key="8">
    <source>
        <dbReference type="ARBA" id="ARBA00023180"/>
    </source>
</evidence>
<comment type="subunit">
    <text evidence="3 9">Homodimer and heterodimers.</text>
</comment>